<dbReference type="Proteomes" id="UP001359559">
    <property type="component" value="Unassembled WGS sequence"/>
</dbReference>
<feature type="compositionally biased region" description="Basic and acidic residues" evidence="1">
    <location>
        <begin position="58"/>
        <end position="86"/>
    </location>
</feature>
<evidence type="ECO:0000256" key="1">
    <source>
        <dbReference type="SAM" id="MobiDB-lite"/>
    </source>
</evidence>
<organism evidence="2 3">
    <name type="scientific">Clitoria ternatea</name>
    <name type="common">Butterfly pea</name>
    <dbReference type="NCBI Taxonomy" id="43366"/>
    <lineage>
        <taxon>Eukaryota</taxon>
        <taxon>Viridiplantae</taxon>
        <taxon>Streptophyta</taxon>
        <taxon>Embryophyta</taxon>
        <taxon>Tracheophyta</taxon>
        <taxon>Spermatophyta</taxon>
        <taxon>Magnoliopsida</taxon>
        <taxon>eudicotyledons</taxon>
        <taxon>Gunneridae</taxon>
        <taxon>Pentapetalae</taxon>
        <taxon>rosids</taxon>
        <taxon>fabids</taxon>
        <taxon>Fabales</taxon>
        <taxon>Fabaceae</taxon>
        <taxon>Papilionoideae</taxon>
        <taxon>50 kb inversion clade</taxon>
        <taxon>NPAAA clade</taxon>
        <taxon>indigoferoid/millettioid clade</taxon>
        <taxon>Phaseoleae</taxon>
        <taxon>Clitoria</taxon>
    </lineage>
</organism>
<comment type="caution">
    <text evidence="2">The sequence shown here is derived from an EMBL/GenBank/DDBJ whole genome shotgun (WGS) entry which is preliminary data.</text>
</comment>
<name>A0AAN9IA32_CLITE</name>
<feature type="compositionally biased region" description="Basic and acidic residues" evidence="1">
    <location>
        <begin position="25"/>
        <end position="52"/>
    </location>
</feature>
<keyword evidence="3" id="KW-1185">Reference proteome</keyword>
<reference evidence="2 3" key="1">
    <citation type="submission" date="2024-01" db="EMBL/GenBank/DDBJ databases">
        <title>The genomes of 5 underutilized Papilionoideae crops provide insights into root nodulation and disease resistance.</title>
        <authorList>
            <person name="Yuan L."/>
        </authorList>
    </citation>
    <scope>NUCLEOTIDE SEQUENCE [LARGE SCALE GENOMIC DNA]</scope>
    <source>
        <strain evidence="2">LY-2023</strain>
        <tissue evidence="2">Leaf</tissue>
    </source>
</reference>
<dbReference type="AlphaFoldDB" id="A0AAN9IA32"/>
<gene>
    <name evidence="2" type="ORF">RJT34_33056</name>
</gene>
<feature type="region of interest" description="Disordered" evidence="1">
    <location>
        <begin position="25"/>
        <end position="97"/>
    </location>
</feature>
<accession>A0AAN9IA32</accession>
<protein>
    <submittedName>
        <fullName evidence="2">Uncharacterized protein</fullName>
    </submittedName>
</protein>
<dbReference type="EMBL" id="JAYKXN010000008">
    <property type="protein sequence ID" value="KAK7265436.1"/>
    <property type="molecule type" value="Genomic_DNA"/>
</dbReference>
<evidence type="ECO:0000313" key="3">
    <source>
        <dbReference type="Proteomes" id="UP001359559"/>
    </source>
</evidence>
<evidence type="ECO:0000313" key="2">
    <source>
        <dbReference type="EMBL" id="KAK7265436.1"/>
    </source>
</evidence>
<sequence length="166" mass="19129">MGTLVGEQIWWDKGFRFFLAHWSSDKRKNQKEKEGEQAKDTRGKLKWEHNSKETNTGEGKKFKTIDQEGAQGRKKEREGEKTRAKDSTQTGQWKKGSPKGEVALRFLSLAKVEGIRLEKLLLSPGLESREFELVRGEKLPPNFVRREKKELGTICEALHITRISYA</sequence>
<proteinExistence type="predicted"/>